<protein>
    <submittedName>
        <fullName evidence="1">Uncharacterized protein</fullName>
    </submittedName>
</protein>
<keyword evidence="2" id="KW-1185">Reference proteome</keyword>
<name>A0A839Z757_9HYPH</name>
<reference evidence="1 2" key="1">
    <citation type="submission" date="2020-08" db="EMBL/GenBank/DDBJ databases">
        <title>Genomic Encyclopedia of Type Strains, Phase IV (KMG-IV): sequencing the most valuable type-strain genomes for metagenomic binning, comparative biology and taxonomic classification.</title>
        <authorList>
            <person name="Goeker M."/>
        </authorList>
    </citation>
    <scope>NUCLEOTIDE SEQUENCE [LARGE SCALE GENOMIC DNA]</scope>
    <source>
        <strain evidence="1 2">DSM 5895</strain>
    </source>
</reference>
<dbReference type="AlphaFoldDB" id="A0A839Z757"/>
<sequence length="163" mass="18159">MTDLRDCTVSQLLRLHAGIADELRRRELLRSGNGPAGDYAEALFARAFGWNLSANSTTGYDAVDSQGIRYQIKCRRVTVRNPSRQLSALRRLDQRPFDQLAGLILDERFDVHRAAIIPLETIIAGSTFTPHVNAWRFILRDAARNLPGTRDVTGEMKAAPAAL</sequence>
<dbReference type="RefSeq" id="WP_183188046.1">
    <property type="nucleotide sequence ID" value="NZ_JACICD010000001.1"/>
</dbReference>
<gene>
    <name evidence="1" type="ORF">FHS55_000451</name>
</gene>
<dbReference type="Proteomes" id="UP000533469">
    <property type="component" value="Unassembled WGS sequence"/>
</dbReference>
<accession>A0A839Z757</accession>
<organism evidence="1 2">
    <name type="scientific">Ancylobacter tetraedralis</name>
    <dbReference type="NCBI Taxonomy" id="217068"/>
    <lineage>
        <taxon>Bacteria</taxon>
        <taxon>Pseudomonadati</taxon>
        <taxon>Pseudomonadota</taxon>
        <taxon>Alphaproteobacteria</taxon>
        <taxon>Hyphomicrobiales</taxon>
        <taxon>Xanthobacteraceae</taxon>
        <taxon>Ancylobacter</taxon>
    </lineage>
</organism>
<evidence type="ECO:0000313" key="1">
    <source>
        <dbReference type="EMBL" id="MBB3769865.1"/>
    </source>
</evidence>
<evidence type="ECO:0000313" key="2">
    <source>
        <dbReference type="Proteomes" id="UP000533469"/>
    </source>
</evidence>
<dbReference type="EMBL" id="JACICD010000001">
    <property type="protein sequence ID" value="MBB3769865.1"/>
    <property type="molecule type" value="Genomic_DNA"/>
</dbReference>
<comment type="caution">
    <text evidence="1">The sequence shown here is derived from an EMBL/GenBank/DDBJ whole genome shotgun (WGS) entry which is preliminary data.</text>
</comment>
<proteinExistence type="predicted"/>